<dbReference type="SUPFAM" id="SSF109854">
    <property type="entry name" value="DinB/YfiT-like putative metalloenzymes"/>
    <property type="match status" value="1"/>
</dbReference>
<dbReference type="Gene3D" id="1.20.120.450">
    <property type="entry name" value="dinb family like domain"/>
    <property type="match status" value="1"/>
</dbReference>
<organism evidence="2 3">
    <name type="scientific">Mucilaginibacter ginkgonis</name>
    <dbReference type="NCBI Taxonomy" id="2682091"/>
    <lineage>
        <taxon>Bacteria</taxon>
        <taxon>Pseudomonadati</taxon>
        <taxon>Bacteroidota</taxon>
        <taxon>Sphingobacteriia</taxon>
        <taxon>Sphingobacteriales</taxon>
        <taxon>Sphingobacteriaceae</taxon>
        <taxon>Mucilaginibacter</taxon>
    </lineage>
</organism>
<dbReference type="EMBL" id="CP066775">
    <property type="protein sequence ID" value="QQL49339.1"/>
    <property type="molecule type" value="Genomic_DNA"/>
</dbReference>
<proteinExistence type="predicted"/>
<evidence type="ECO:0000259" key="1">
    <source>
        <dbReference type="Pfam" id="PF12867"/>
    </source>
</evidence>
<dbReference type="AlphaFoldDB" id="A0A6I4HZD0"/>
<reference evidence="2 3" key="1">
    <citation type="submission" date="2020-12" db="EMBL/GenBank/DDBJ databases">
        <title>HMF7856_wgs.fasta genome submission.</title>
        <authorList>
            <person name="Kang H."/>
            <person name="Kim H."/>
            <person name="Joh K."/>
        </authorList>
    </citation>
    <scope>NUCLEOTIDE SEQUENCE [LARGE SCALE GENOMIC DNA]</scope>
    <source>
        <strain evidence="2 3">HMF7856</strain>
    </source>
</reference>
<evidence type="ECO:0000313" key="2">
    <source>
        <dbReference type="EMBL" id="QQL49339.1"/>
    </source>
</evidence>
<evidence type="ECO:0000313" key="3">
    <source>
        <dbReference type="Proteomes" id="UP000429232"/>
    </source>
</evidence>
<protein>
    <submittedName>
        <fullName evidence="2">DinB family protein</fullName>
    </submittedName>
</protein>
<feature type="domain" description="DinB-like" evidence="1">
    <location>
        <begin position="14"/>
        <end position="158"/>
    </location>
</feature>
<dbReference type="RefSeq" id="WP_157524456.1">
    <property type="nucleotide sequence ID" value="NZ_CP066775.1"/>
</dbReference>
<sequence length="165" mass="18774">MNKLAKEFKAVSLDLKQTIHNFDDEQFNKVPGIGGWTAGQAAEHIHKSMRGLPLLLMRNTVPSTREPEQHVKTLRDMFLDFEAKYEAAPALQPSTDHHDKDDLEQKIVSILDKLAEIAATEDLTQLCTGFEFPTIGQLTRSEMLNFTSAHTQRHIHQMKKIKEVL</sequence>
<accession>A0A6I4HZD0</accession>
<gene>
    <name evidence="2" type="ORF">GO620_014345</name>
</gene>
<keyword evidence="3" id="KW-1185">Reference proteome</keyword>
<name>A0A6I4HZD0_9SPHI</name>
<dbReference type="KEGG" id="mgik:GO620_014345"/>
<dbReference type="InterPro" id="IPR024775">
    <property type="entry name" value="DinB-like"/>
</dbReference>
<dbReference type="Proteomes" id="UP000429232">
    <property type="component" value="Chromosome"/>
</dbReference>
<dbReference type="Pfam" id="PF12867">
    <property type="entry name" value="DinB_2"/>
    <property type="match status" value="1"/>
</dbReference>
<dbReference type="InterPro" id="IPR034660">
    <property type="entry name" value="DinB/YfiT-like"/>
</dbReference>